<dbReference type="Pfam" id="PF02586">
    <property type="entry name" value="SRAP"/>
    <property type="match status" value="1"/>
</dbReference>
<keyword evidence="3" id="KW-0227">DNA damage</keyword>
<reference evidence="9" key="1">
    <citation type="journal article" date="2021" name="PeerJ">
        <title>Extensive microbial diversity within the chicken gut microbiome revealed by metagenomics and culture.</title>
        <authorList>
            <person name="Gilroy R."/>
            <person name="Ravi A."/>
            <person name="Getino M."/>
            <person name="Pursley I."/>
            <person name="Horton D.L."/>
            <person name="Alikhan N.F."/>
            <person name="Baker D."/>
            <person name="Gharbi K."/>
            <person name="Hall N."/>
            <person name="Watson M."/>
            <person name="Adriaenssens E.M."/>
            <person name="Foster-Nyarko E."/>
            <person name="Jarju S."/>
            <person name="Secka A."/>
            <person name="Antonio M."/>
            <person name="Oren A."/>
            <person name="Chaudhuri R.R."/>
            <person name="La Ragione R."/>
            <person name="Hildebrand F."/>
            <person name="Pallen M.J."/>
        </authorList>
    </citation>
    <scope>NUCLEOTIDE SEQUENCE</scope>
    <source>
        <strain evidence="9">USAMLcec4-12693</strain>
    </source>
</reference>
<dbReference type="Gene3D" id="3.90.1680.10">
    <property type="entry name" value="SOS response associated peptidase-like"/>
    <property type="match status" value="1"/>
</dbReference>
<accession>A0A9D2VY76</accession>
<name>A0A9D2VY76_9FIRM</name>
<dbReference type="SUPFAM" id="SSF143081">
    <property type="entry name" value="BB1717-like"/>
    <property type="match status" value="1"/>
</dbReference>
<dbReference type="Proteomes" id="UP000813420">
    <property type="component" value="Unassembled WGS sequence"/>
</dbReference>
<dbReference type="PANTHER" id="PTHR13604">
    <property type="entry name" value="DC12-RELATED"/>
    <property type="match status" value="1"/>
</dbReference>
<evidence type="ECO:0000256" key="8">
    <source>
        <dbReference type="RuleBase" id="RU364100"/>
    </source>
</evidence>
<dbReference type="GO" id="GO:0008233">
    <property type="term" value="F:peptidase activity"/>
    <property type="evidence" value="ECO:0007669"/>
    <property type="project" value="UniProtKB-KW"/>
</dbReference>
<dbReference type="GO" id="GO:0106300">
    <property type="term" value="P:protein-DNA covalent cross-linking repair"/>
    <property type="evidence" value="ECO:0007669"/>
    <property type="project" value="InterPro"/>
</dbReference>
<protein>
    <recommendedName>
        <fullName evidence="8">Abasic site processing protein</fullName>
        <ecNumber evidence="8">3.4.-.-</ecNumber>
    </recommendedName>
</protein>
<evidence type="ECO:0000256" key="3">
    <source>
        <dbReference type="ARBA" id="ARBA00022763"/>
    </source>
</evidence>
<comment type="caution">
    <text evidence="9">The sequence shown here is derived from an EMBL/GenBank/DDBJ whole genome shotgun (WGS) entry which is preliminary data.</text>
</comment>
<reference evidence="9" key="2">
    <citation type="submission" date="2021-09" db="EMBL/GenBank/DDBJ databases">
        <authorList>
            <person name="Gilroy R."/>
        </authorList>
    </citation>
    <scope>NUCLEOTIDE SEQUENCE</scope>
    <source>
        <strain evidence="9">USAMLcec4-12693</strain>
    </source>
</reference>
<evidence type="ECO:0000256" key="5">
    <source>
        <dbReference type="ARBA" id="ARBA00023124"/>
    </source>
</evidence>
<dbReference type="GO" id="GO:0006508">
    <property type="term" value="P:proteolysis"/>
    <property type="evidence" value="ECO:0007669"/>
    <property type="project" value="UniProtKB-KW"/>
</dbReference>
<evidence type="ECO:0000256" key="4">
    <source>
        <dbReference type="ARBA" id="ARBA00022801"/>
    </source>
</evidence>
<keyword evidence="5" id="KW-0190">Covalent protein-DNA linkage</keyword>
<dbReference type="RefSeq" id="WP_277239436.1">
    <property type="nucleotide sequence ID" value="NZ_CALWFG010000099.1"/>
</dbReference>
<dbReference type="GO" id="GO:0016829">
    <property type="term" value="F:lyase activity"/>
    <property type="evidence" value="ECO:0007669"/>
    <property type="project" value="UniProtKB-KW"/>
</dbReference>
<proteinExistence type="inferred from homology"/>
<evidence type="ECO:0000256" key="1">
    <source>
        <dbReference type="ARBA" id="ARBA00008136"/>
    </source>
</evidence>
<dbReference type="EMBL" id="DYXE01000056">
    <property type="protein sequence ID" value="HJH49913.1"/>
    <property type="molecule type" value="Genomic_DNA"/>
</dbReference>
<dbReference type="InterPro" id="IPR036590">
    <property type="entry name" value="SRAP-like"/>
</dbReference>
<dbReference type="AlphaFoldDB" id="A0A9D2VY76"/>
<dbReference type="InterPro" id="IPR003738">
    <property type="entry name" value="SRAP"/>
</dbReference>
<sequence length="193" mass="22253">MCGRFYIDDHTIKEIANVAPETNDAFWKGKCGDIYPSQSALVLTGKTAHLSAEEMKWGFPQYQKKGLVINARAETVLERNMFRESVRRRRCIIPAGQYYEWDAQKNKVTFSGQDQPVLYMAGFFDRFQDGDHFVILTTAANASVNPVHDRMPLILGKEEVEAWIYDDAFLEFALRKVPAKLQKSQEYEQQTLF</sequence>
<dbReference type="EC" id="3.4.-.-" evidence="8"/>
<evidence type="ECO:0000256" key="6">
    <source>
        <dbReference type="ARBA" id="ARBA00023125"/>
    </source>
</evidence>
<dbReference type="GO" id="GO:0003697">
    <property type="term" value="F:single-stranded DNA binding"/>
    <property type="evidence" value="ECO:0007669"/>
    <property type="project" value="InterPro"/>
</dbReference>
<evidence type="ECO:0000256" key="2">
    <source>
        <dbReference type="ARBA" id="ARBA00022670"/>
    </source>
</evidence>
<evidence type="ECO:0000256" key="7">
    <source>
        <dbReference type="ARBA" id="ARBA00023239"/>
    </source>
</evidence>
<gene>
    <name evidence="9" type="ORF">K8V39_06590</name>
</gene>
<evidence type="ECO:0000313" key="9">
    <source>
        <dbReference type="EMBL" id="HJH49913.1"/>
    </source>
</evidence>
<comment type="similarity">
    <text evidence="1 8">Belongs to the SOS response-associated peptidase family.</text>
</comment>
<keyword evidence="6" id="KW-0238">DNA-binding</keyword>
<keyword evidence="7" id="KW-0456">Lyase</keyword>
<evidence type="ECO:0000313" key="10">
    <source>
        <dbReference type="Proteomes" id="UP000813420"/>
    </source>
</evidence>
<keyword evidence="2 8" id="KW-0645">Protease</keyword>
<organism evidence="9 10">
    <name type="scientific">Merdimonas faecis</name>
    <dbReference type="NCBI Taxonomy" id="1653435"/>
    <lineage>
        <taxon>Bacteria</taxon>
        <taxon>Bacillati</taxon>
        <taxon>Bacillota</taxon>
        <taxon>Clostridia</taxon>
        <taxon>Lachnospirales</taxon>
        <taxon>Lachnospiraceae</taxon>
        <taxon>Merdimonas</taxon>
    </lineage>
</organism>
<dbReference type="PANTHER" id="PTHR13604:SF0">
    <property type="entry name" value="ABASIC SITE PROCESSING PROTEIN HMCES"/>
    <property type="match status" value="1"/>
</dbReference>
<keyword evidence="4 8" id="KW-0378">Hydrolase</keyword>